<keyword evidence="4" id="KW-0997">Cell inner membrane</keyword>
<evidence type="ECO:0000256" key="5">
    <source>
        <dbReference type="ARBA" id="ARBA00022692"/>
    </source>
</evidence>
<dbReference type="EMBL" id="LR134405">
    <property type="protein sequence ID" value="VEH66032.1"/>
    <property type="molecule type" value="Genomic_DNA"/>
</dbReference>
<dbReference type="KEGG" id="rpne:NCTC8284_01188"/>
<dbReference type="GO" id="GO:0005886">
    <property type="term" value="C:plasma membrane"/>
    <property type="evidence" value="ECO:0007669"/>
    <property type="project" value="UniProtKB-SubCell"/>
</dbReference>
<evidence type="ECO:0000313" key="10">
    <source>
        <dbReference type="Proteomes" id="UP000278733"/>
    </source>
</evidence>
<keyword evidence="3" id="KW-1003">Cell membrane</keyword>
<dbReference type="InterPro" id="IPR018227">
    <property type="entry name" value="Amino_acid_transport_2"/>
</dbReference>
<keyword evidence="5 8" id="KW-0812">Transmembrane</keyword>
<evidence type="ECO:0000256" key="3">
    <source>
        <dbReference type="ARBA" id="ARBA00022475"/>
    </source>
</evidence>
<dbReference type="Proteomes" id="UP000278733">
    <property type="component" value="Chromosome"/>
</dbReference>
<feature type="transmembrane region" description="Helical" evidence="8">
    <location>
        <begin position="164"/>
        <end position="187"/>
    </location>
</feature>
<organism evidence="9 10">
    <name type="scientific">Rodentibacter pneumotropicus</name>
    <dbReference type="NCBI Taxonomy" id="758"/>
    <lineage>
        <taxon>Bacteria</taxon>
        <taxon>Pseudomonadati</taxon>
        <taxon>Pseudomonadota</taxon>
        <taxon>Gammaproteobacteria</taxon>
        <taxon>Pasteurellales</taxon>
        <taxon>Pasteurellaceae</taxon>
        <taxon>Rodentibacter</taxon>
    </lineage>
</organism>
<keyword evidence="7 8" id="KW-0472">Membrane</keyword>
<dbReference type="AlphaFoldDB" id="A0A3S4W0Q6"/>
<feature type="transmembrane region" description="Helical" evidence="8">
    <location>
        <begin position="119"/>
        <end position="143"/>
    </location>
</feature>
<dbReference type="PANTHER" id="PTHR35334">
    <property type="entry name" value="SERINE TRANSPORTER"/>
    <property type="match status" value="1"/>
</dbReference>
<accession>A0A3S4W0Q6</accession>
<sequence length="244" mass="27551">MLSIYLIPEWNSAMLQEFPTANSFITTLWVTIPVLVFSFNHSPAISSFTCSQYREYKEFDRTERHIGRTEKGTSTILLFFVMFFVFSCVLTLTPEELLAAKEQNISILSFLANKFDNPYISYFGPLVAFLAITSSFFGHYMGAREGLEGLYLKMKGESVNRKKLNYATALFFLVTLWGVAIINPSILGLIESLGGPIIAMILFIMPMYAIRKVPAMKRYQGRFSNVFVTIMGLIAISAVVYGLL</sequence>
<evidence type="ECO:0000256" key="1">
    <source>
        <dbReference type="ARBA" id="ARBA00004429"/>
    </source>
</evidence>
<keyword evidence="2" id="KW-0813">Transport</keyword>
<keyword evidence="6 8" id="KW-1133">Transmembrane helix</keyword>
<dbReference type="PANTHER" id="PTHR35334:SF2">
    <property type="entry name" value="SERINE TRANSPORTER SDAC"/>
    <property type="match status" value="1"/>
</dbReference>
<evidence type="ECO:0000313" key="9">
    <source>
        <dbReference type="EMBL" id="VEH66032.1"/>
    </source>
</evidence>
<feature type="transmembrane region" description="Helical" evidence="8">
    <location>
        <begin position="74"/>
        <end position="92"/>
    </location>
</feature>
<proteinExistence type="predicted"/>
<evidence type="ECO:0000256" key="7">
    <source>
        <dbReference type="ARBA" id="ARBA00023136"/>
    </source>
</evidence>
<gene>
    <name evidence="9" type="primary">sdaC_2</name>
    <name evidence="9" type="ORF">NCTC8284_01188</name>
</gene>
<feature type="transmembrane region" description="Helical" evidence="8">
    <location>
        <begin position="20"/>
        <end position="39"/>
    </location>
</feature>
<evidence type="ECO:0000256" key="4">
    <source>
        <dbReference type="ARBA" id="ARBA00022519"/>
    </source>
</evidence>
<feature type="transmembrane region" description="Helical" evidence="8">
    <location>
        <begin position="223"/>
        <end position="243"/>
    </location>
</feature>
<name>A0A3S4W0Q6_9PAST</name>
<reference evidence="9 10" key="1">
    <citation type="submission" date="2018-12" db="EMBL/GenBank/DDBJ databases">
        <authorList>
            <consortium name="Pathogen Informatics"/>
        </authorList>
    </citation>
    <scope>NUCLEOTIDE SEQUENCE [LARGE SCALE GENOMIC DNA]</scope>
    <source>
        <strain evidence="9 10">NCTC8284</strain>
    </source>
</reference>
<comment type="subcellular location">
    <subcellularLocation>
        <location evidence="1">Cell inner membrane</location>
        <topology evidence="1">Multi-pass membrane protein</topology>
    </subcellularLocation>
</comment>
<protein>
    <submittedName>
        <fullName evidence="9">Serine transporter</fullName>
    </submittedName>
</protein>
<feature type="transmembrane region" description="Helical" evidence="8">
    <location>
        <begin position="193"/>
        <end position="211"/>
    </location>
</feature>
<dbReference type="Pfam" id="PF03222">
    <property type="entry name" value="Trp_Tyr_perm"/>
    <property type="match status" value="1"/>
</dbReference>
<evidence type="ECO:0000256" key="2">
    <source>
        <dbReference type="ARBA" id="ARBA00022448"/>
    </source>
</evidence>
<dbReference type="GO" id="GO:0003333">
    <property type="term" value="P:amino acid transmembrane transport"/>
    <property type="evidence" value="ECO:0007669"/>
    <property type="project" value="InterPro"/>
</dbReference>
<dbReference type="STRING" id="758.GCA_000730685_00425"/>
<evidence type="ECO:0000256" key="8">
    <source>
        <dbReference type="SAM" id="Phobius"/>
    </source>
</evidence>
<evidence type="ECO:0000256" key="6">
    <source>
        <dbReference type="ARBA" id="ARBA00022989"/>
    </source>
</evidence>